<keyword evidence="9" id="KW-0460">Magnesium</keyword>
<keyword evidence="15" id="KW-1185">Reference proteome</keyword>
<dbReference type="PANTHER" id="PTHR20941:SF1">
    <property type="entry name" value="FOLIC ACID SYNTHESIS PROTEIN FOL1"/>
    <property type="match status" value="1"/>
</dbReference>
<name>A0A1C5K1P6_9ACTN</name>
<evidence type="ECO:0000256" key="12">
    <source>
        <dbReference type="SAM" id="MobiDB-lite"/>
    </source>
</evidence>
<keyword evidence="10" id="KW-0289">Folate biosynthesis</keyword>
<evidence type="ECO:0000313" key="15">
    <source>
        <dbReference type="Proteomes" id="UP000198226"/>
    </source>
</evidence>
<dbReference type="SUPFAM" id="SSF51717">
    <property type="entry name" value="Dihydropteroate synthetase-like"/>
    <property type="match status" value="1"/>
</dbReference>
<comment type="pathway">
    <text evidence="3">Cofactor biosynthesis; tetrahydrofolate biosynthesis; 7,8-dihydrofolate from 2-amino-4-hydroxy-6-hydroxymethyl-7,8-dihydropteridine diphosphate and 4-aminobenzoate: step 1/2.</text>
</comment>
<proteinExistence type="inferred from homology"/>
<evidence type="ECO:0000256" key="5">
    <source>
        <dbReference type="ARBA" id="ARBA00012458"/>
    </source>
</evidence>
<evidence type="ECO:0000256" key="3">
    <source>
        <dbReference type="ARBA" id="ARBA00004763"/>
    </source>
</evidence>
<dbReference type="AlphaFoldDB" id="A0A1C5K1P6"/>
<evidence type="ECO:0000256" key="9">
    <source>
        <dbReference type="ARBA" id="ARBA00022842"/>
    </source>
</evidence>
<dbReference type="Gene3D" id="3.20.20.20">
    <property type="entry name" value="Dihydropteroate synthase-like"/>
    <property type="match status" value="1"/>
</dbReference>
<evidence type="ECO:0000256" key="10">
    <source>
        <dbReference type="ARBA" id="ARBA00022909"/>
    </source>
</evidence>
<dbReference type="CDD" id="cd00739">
    <property type="entry name" value="DHPS"/>
    <property type="match status" value="1"/>
</dbReference>
<dbReference type="InterPro" id="IPR045031">
    <property type="entry name" value="DHP_synth-like"/>
</dbReference>
<accession>A0A1C5K1P6</accession>
<evidence type="ECO:0000256" key="4">
    <source>
        <dbReference type="ARBA" id="ARBA00009503"/>
    </source>
</evidence>
<evidence type="ECO:0000256" key="2">
    <source>
        <dbReference type="ARBA" id="ARBA00001946"/>
    </source>
</evidence>
<dbReference type="InterPro" id="IPR011005">
    <property type="entry name" value="Dihydropteroate_synth-like_sf"/>
</dbReference>
<dbReference type="GO" id="GO:0046654">
    <property type="term" value="P:tetrahydrofolate biosynthetic process"/>
    <property type="evidence" value="ECO:0007669"/>
    <property type="project" value="TreeGrafter"/>
</dbReference>
<dbReference type="Proteomes" id="UP000198226">
    <property type="component" value="Chromosome I"/>
</dbReference>
<gene>
    <name evidence="14" type="ORF">GA0070623_4144</name>
</gene>
<dbReference type="NCBIfam" id="TIGR01496">
    <property type="entry name" value="DHPS"/>
    <property type="match status" value="1"/>
</dbReference>
<comment type="similarity">
    <text evidence="4">Belongs to the DHPS family.</text>
</comment>
<evidence type="ECO:0000256" key="6">
    <source>
        <dbReference type="ARBA" id="ARBA00016919"/>
    </source>
</evidence>
<dbReference type="GO" id="GO:0046656">
    <property type="term" value="P:folic acid biosynthetic process"/>
    <property type="evidence" value="ECO:0007669"/>
    <property type="project" value="UniProtKB-KW"/>
</dbReference>
<evidence type="ECO:0000259" key="13">
    <source>
        <dbReference type="PROSITE" id="PS50972"/>
    </source>
</evidence>
<organism evidence="14 15">
    <name type="scientific">Micromonospora rifamycinica</name>
    <dbReference type="NCBI Taxonomy" id="291594"/>
    <lineage>
        <taxon>Bacteria</taxon>
        <taxon>Bacillati</taxon>
        <taxon>Actinomycetota</taxon>
        <taxon>Actinomycetes</taxon>
        <taxon>Micromonosporales</taxon>
        <taxon>Micromonosporaceae</taxon>
        <taxon>Micromonospora</taxon>
    </lineage>
</organism>
<dbReference type="PROSITE" id="PS00792">
    <property type="entry name" value="DHPS_1"/>
    <property type="match status" value="1"/>
</dbReference>
<evidence type="ECO:0000256" key="8">
    <source>
        <dbReference type="ARBA" id="ARBA00022723"/>
    </source>
</evidence>
<feature type="compositionally biased region" description="Basic and acidic residues" evidence="12">
    <location>
        <begin position="358"/>
        <end position="369"/>
    </location>
</feature>
<protein>
    <recommendedName>
        <fullName evidence="6">Dihydropteroate synthase</fullName>
        <ecNumber evidence="5">2.5.1.15</ecNumber>
    </recommendedName>
    <alternativeName>
        <fullName evidence="11">Dihydropteroate pyrophosphorylase</fullName>
    </alternativeName>
</protein>
<feature type="region of interest" description="Disordered" evidence="12">
    <location>
        <begin position="291"/>
        <end position="369"/>
    </location>
</feature>
<feature type="domain" description="Pterin-binding" evidence="13">
    <location>
        <begin position="25"/>
        <end position="283"/>
    </location>
</feature>
<dbReference type="InterPro" id="IPR000489">
    <property type="entry name" value="Pterin-binding_dom"/>
</dbReference>
<keyword evidence="8" id="KW-0479">Metal-binding</keyword>
<dbReference type="PROSITE" id="PS00793">
    <property type="entry name" value="DHPS_2"/>
    <property type="match status" value="1"/>
</dbReference>
<dbReference type="GO" id="GO:0046872">
    <property type="term" value="F:metal ion binding"/>
    <property type="evidence" value="ECO:0007669"/>
    <property type="project" value="UniProtKB-KW"/>
</dbReference>
<comment type="cofactor">
    <cofactor evidence="2">
        <name>Mg(2+)</name>
        <dbReference type="ChEBI" id="CHEBI:18420"/>
    </cofactor>
</comment>
<evidence type="ECO:0000256" key="1">
    <source>
        <dbReference type="ARBA" id="ARBA00000012"/>
    </source>
</evidence>
<dbReference type="GO" id="GO:0004156">
    <property type="term" value="F:dihydropteroate synthase activity"/>
    <property type="evidence" value="ECO:0007669"/>
    <property type="project" value="UniProtKB-EC"/>
</dbReference>
<dbReference type="EMBL" id="LT607752">
    <property type="protein sequence ID" value="SCG76702.1"/>
    <property type="molecule type" value="Genomic_DNA"/>
</dbReference>
<dbReference type="InterPro" id="IPR006390">
    <property type="entry name" value="DHP_synth_dom"/>
</dbReference>
<evidence type="ECO:0000256" key="7">
    <source>
        <dbReference type="ARBA" id="ARBA00022679"/>
    </source>
</evidence>
<dbReference type="PANTHER" id="PTHR20941">
    <property type="entry name" value="FOLATE SYNTHESIS PROTEINS"/>
    <property type="match status" value="1"/>
</dbReference>
<keyword evidence="7" id="KW-0808">Transferase</keyword>
<dbReference type="FunFam" id="3.20.20.20:FF:000006">
    <property type="entry name" value="Dihydropteroate synthase"/>
    <property type="match status" value="1"/>
</dbReference>
<dbReference type="PROSITE" id="PS50972">
    <property type="entry name" value="PTERIN_BINDING"/>
    <property type="match status" value="1"/>
</dbReference>
<evidence type="ECO:0000313" key="14">
    <source>
        <dbReference type="EMBL" id="SCG76702.1"/>
    </source>
</evidence>
<reference evidence="15" key="1">
    <citation type="submission" date="2016-06" db="EMBL/GenBank/DDBJ databases">
        <authorList>
            <person name="Varghese N."/>
            <person name="Submissions Spin"/>
        </authorList>
    </citation>
    <scope>NUCLEOTIDE SEQUENCE [LARGE SCALE GENOMIC DNA]</scope>
    <source>
        <strain evidence="15">DSM 44983</strain>
    </source>
</reference>
<sequence length="369" mass="38336">MGVRWARRRDRYRLVVTDLVRTRNPVVMGVLNVTPDSFSDGGRYADLDAAVAHGVRLHGEGAHLVDVGGESTRPGADRVDPRTEAGRVLPVIRELTAAGVPVSIDTTRASVAEAAVAAGAVVVNDVSGGLADPDMARVARDAGCPWVLMHWRGHSRGMRELASYTDVVVDVRTELAQRVDDALAAGVAADRLVIDPGLGFAKTAAHNWELSARLPELLTLGLPLLFGASRKSYLGRLLADPDGTPRDTDGRAAATVATSVLAVAAGAWGVRVHDVRGTVDALAVWSATGRPRLAAPTGTPGADPTGRAVGPSEAGRATGALDHAGSPNDAGWPDHTGSPDNAGRPDSAGRPPPDGGNDPDRTVRGRAER</sequence>
<comment type="catalytic activity">
    <reaction evidence="1">
        <text>(7,8-dihydropterin-6-yl)methyl diphosphate + 4-aminobenzoate = 7,8-dihydropteroate + diphosphate</text>
        <dbReference type="Rhea" id="RHEA:19949"/>
        <dbReference type="ChEBI" id="CHEBI:17836"/>
        <dbReference type="ChEBI" id="CHEBI:17839"/>
        <dbReference type="ChEBI" id="CHEBI:33019"/>
        <dbReference type="ChEBI" id="CHEBI:72950"/>
        <dbReference type="EC" id="2.5.1.15"/>
    </reaction>
</comment>
<dbReference type="Pfam" id="PF00809">
    <property type="entry name" value="Pterin_bind"/>
    <property type="match status" value="1"/>
</dbReference>
<dbReference type="GO" id="GO:0005829">
    <property type="term" value="C:cytosol"/>
    <property type="evidence" value="ECO:0007669"/>
    <property type="project" value="TreeGrafter"/>
</dbReference>
<dbReference type="EC" id="2.5.1.15" evidence="5"/>
<evidence type="ECO:0000256" key="11">
    <source>
        <dbReference type="ARBA" id="ARBA00030193"/>
    </source>
</evidence>